<accession>A0A176YHI6</accession>
<dbReference type="Proteomes" id="UP000076959">
    <property type="component" value="Unassembled WGS sequence"/>
</dbReference>
<dbReference type="EMBL" id="LUUB01000079">
    <property type="protein sequence ID" value="OAF05488.1"/>
    <property type="molecule type" value="Genomic_DNA"/>
</dbReference>
<reference evidence="1 2" key="1">
    <citation type="submission" date="2016-03" db="EMBL/GenBank/DDBJ databases">
        <title>Draft Genome Sequence of the Strain BR 10245 (Bradyrhizobium sp.) isolated from nodules of Centrolobium paraense.</title>
        <authorList>
            <person name="Simoes-Araujo J.L.Sr."/>
            <person name="Barauna A.C."/>
            <person name="Silva K."/>
            <person name="Zilli J.E."/>
        </authorList>
    </citation>
    <scope>NUCLEOTIDE SEQUENCE [LARGE SCALE GENOMIC DNA]</scope>
    <source>
        <strain evidence="1 2">BR 10245</strain>
    </source>
</reference>
<protein>
    <submittedName>
        <fullName evidence="1">Uncharacterized protein</fullName>
    </submittedName>
</protein>
<comment type="caution">
    <text evidence="1">The sequence shown here is derived from an EMBL/GenBank/DDBJ whole genome shotgun (WGS) entry which is preliminary data.</text>
</comment>
<dbReference type="RefSeq" id="WP_063703606.1">
    <property type="nucleotide sequence ID" value="NZ_LUUB01000079.1"/>
</dbReference>
<gene>
    <name evidence="1" type="ORF">AYJ54_00855</name>
</gene>
<proteinExistence type="predicted"/>
<keyword evidence="2" id="KW-1185">Reference proteome</keyword>
<sequence length="110" mass="13832">MAWNDDSWRDSYDDWKLASPDYEDEEPCDHEDHETDILDGRCRCYRCGHSWYATATDIDRELRFQSEFAEAMEREERRQWWSDLYYKMTPFLRPWRRWRARNQYDDEIPF</sequence>
<organism evidence="1 2">
    <name type="scientific">Bradyrhizobium centrolobii</name>
    <dbReference type="NCBI Taxonomy" id="1505087"/>
    <lineage>
        <taxon>Bacteria</taxon>
        <taxon>Pseudomonadati</taxon>
        <taxon>Pseudomonadota</taxon>
        <taxon>Alphaproteobacteria</taxon>
        <taxon>Hyphomicrobiales</taxon>
        <taxon>Nitrobacteraceae</taxon>
        <taxon>Bradyrhizobium</taxon>
    </lineage>
</organism>
<dbReference type="AlphaFoldDB" id="A0A176YHI6"/>
<dbReference type="STRING" id="1505087.AYJ54_00855"/>
<evidence type="ECO:0000313" key="2">
    <source>
        <dbReference type="Proteomes" id="UP000076959"/>
    </source>
</evidence>
<name>A0A176YHI6_9BRAD</name>
<evidence type="ECO:0000313" key="1">
    <source>
        <dbReference type="EMBL" id="OAF05488.1"/>
    </source>
</evidence>